<dbReference type="InterPro" id="IPR036163">
    <property type="entry name" value="HMA_dom_sf"/>
</dbReference>
<keyword evidence="8 15" id="KW-0547">Nucleotide-binding</keyword>
<dbReference type="GO" id="GO:0005886">
    <property type="term" value="C:plasma membrane"/>
    <property type="evidence" value="ECO:0007669"/>
    <property type="project" value="UniProtKB-SubCell"/>
</dbReference>
<dbReference type="PROSITE" id="PS01047">
    <property type="entry name" value="HMA_1"/>
    <property type="match status" value="1"/>
</dbReference>
<dbReference type="SUPFAM" id="SSF56784">
    <property type="entry name" value="HAD-like"/>
    <property type="match status" value="1"/>
</dbReference>
<evidence type="ECO:0000313" key="19">
    <source>
        <dbReference type="Proteomes" id="UP000004814"/>
    </source>
</evidence>
<evidence type="ECO:0000256" key="1">
    <source>
        <dbReference type="ARBA" id="ARBA00004651"/>
    </source>
</evidence>
<feature type="transmembrane region" description="Helical" evidence="15">
    <location>
        <begin position="94"/>
        <end position="115"/>
    </location>
</feature>
<dbReference type="EMBL" id="ABLK01000034">
    <property type="protein sequence ID" value="EDT42589.1"/>
    <property type="molecule type" value="Genomic_DNA"/>
</dbReference>
<evidence type="ECO:0000256" key="11">
    <source>
        <dbReference type="ARBA" id="ARBA00022967"/>
    </source>
</evidence>
<evidence type="ECO:0000256" key="2">
    <source>
        <dbReference type="ARBA" id="ARBA00006024"/>
    </source>
</evidence>
<dbReference type="PANTHER" id="PTHR43520">
    <property type="entry name" value="ATP7, ISOFORM B"/>
    <property type="match status" value="1"/>
</dbReference>
<evidence type="ECO:0000313" key="18">
    <source>
        <dbReference type="EMBL" id="EDT42589.1"/>
    </source>
</evidence>
<dbReference type="RefSeq" id="WP_006757603.1">
    <property type="nucleotide sequence ID" value="NZ_ABLK01000034.1"/>
</dbReference>
<feature type="region of interest" description="Disordered" evidence="16">
    <location>
        <begin position="727"/>
        <end position="767"/>
    </location>
</feature>
<keyword evidence="3" id="KW-0813">Transport</keyword>
<evidence type="ECO:0000256" key="15">
    <source>
        <dbReference type="RuleBase" id="RU362081"/>
    </source>
</evidence>
<dbReference type="Proteomes" id="UP000004814">
    <property type="component" value="Unassembled WGS sequence"/>
</dbReference>
<dbReference type="Gene3D" id="1.20.1110.10">
    <property type="entry name" value="Calcium-transporting ATPase, transmembrane domain"/>
    <property type="match status" value="1"/>
</dbReference>
<evidence type="ECO:0000256" key="13">
    <source>
        <dbReference type="ARBA" id="ARBA00023065"/>
    </source>
</evidence>
<feature type="transmembrane region" description="Helical" evidence="15">
    <location>
        <begin position="347"/>
        <end position="372"/>
    </location>
</feature>
<keyword evidence="6 15" id="KW-0812">Transmembrane</keyword>
<dbReference type="PRINTS" id="PR00119">
    <property type="entry name" value="CATATPASE"/>
</dbReference>
<dbReference type="PRINTS" id="PR00943">
    <property type="entry name" value="CUATPASE"/>
</dbReference>
<keyword evidence="4 15" id="KW-1003">Cell membrane</keyword>
<comment type="similarity">
    <text evidence="2 15">Belongs to the cation transport ATPase (P-type) (TC 3.A.3) family. Type IB subfamily.</text>
</comment>
<feature type="transmembrane region" description="Helical" evidence="15">
    <location>
        <begin position="191"/>
        <end position="209"/>
    </location>
</feature>
<dbReference type="SUPFAM" id="SSF81665">
    <property type="entry name" value="Calcium ATPase, transmembrane domain M"/>
    <property type="match status" value="1"/>
</dbReference>
<evidence type="ECO:0000256" key="5">
    <source>
        <dbReference type="ARBA" id="ARBA00022553"/>
    </source>
</evidence>
<dbReference type="Pfam" id="PF00702">
    <property type="entry name" value="Hydrolase"/>
    <property type="match status" value="1"/>
</dbReference>
<dbReference type="InterPro" id="IPR001757">
    <property type="entry name" value="P_typ_ATPase"/>
</dbReference>
<dbReference type="InterPro" id="IPR008250">
    <property type="entry name" value="ATPase_P-typ_transduc_dom_A_sf"/>
</dbReference>
<dbReference type="CDD" id="cd00371">
    <property type="entry name" value="HMA"/>
    <property type="match status" value="1"/>
</dbReference>
<evidence type="ECO:0000256" key="9">
    <source>
        <dbReference type="ARBA" id="ARBA00022840"/>
    </source>
</evidence>
<dbReference type="GO" id="GO:0005507">
    <property type="term" value="F:copper ion binding"/>
    <property type="evidence" value="ECO:0007669"/>
    <property type="project" value="TreeGrafter"/>
</dbReference>
<evidence type="ECO:0000256" key="4">
    <source>
        <dbReference type="ARBA" id="ARBA00022475"/>
    </source>
</evidence>
<sequence>MSMASNRSDSIVLDVRGMWCTSCANAVERVLKRQSGVFDARVSFAAESALLQWNPQVATLVEIVSHVERLGYACAVEGTGHDRRAHFARIKRDLLARLVVALFFSMWVMMAQWTLYAAPEGDVSSAVQYWLALFAGVTCAPIVTWCALPFLRAAWRTLRAGAPGMDLLVSLGALASFGLSAWRLAHDQPTVYFDSAAMIVTFLLAGRLLETSVRGKSADAVRSLLELAPDMACVVDPDGVETAVLAKRVSRGSIVRIRPGQRVPLDGVVTTGVSSLDRSLLTGETAFDTVKVGDTVEAGALNGEGELLVSVRRIWGERRVDLIARYVREMLARKSASQALAERATRWLVPIICALAACTFIWDAMIGAPIAAALERAIAVLVVTCPCALGMAVPLALMAGVGAAAREGILFRDIEAIEKASRISLFYLDKTGTLTQGSPQLVDVRLAQGVTREMLIEAAAVAERGSEHPLAKAVRALVPPAHSASADSAPGSSRAVPGSGVEWHGTDGACIVVGTAAFLADHGIDVPLAATDCTPVHVGSGGQWVGTLLFSDPPLSGARDALERIRATGAGVAMLTGDRLPVARRVAQTVGIAEDALYAEQSPEAKAQRILVAKAAGAHVAFVGDGLNDAPALAAADLGIAVHGATASSVAAAAIVLASGGIEKLAAAFAAARQTERAMRQNLVAAAVYNLLAIPLAIAGFVSPAMAAALMIASSLSVTLNSARLSTRRRMRQKSPECAAGAHAAGSSVFPSVPGGEGAGSHRANHS</sequence>
<dbReference type="AlphaFoldDB" id="B1T1F6"/>
<evidence type="ECO:0000256" key="16">
    <source>
        <dbReference type="SAM" id="MobiDB-lite"/>
    </source>
</evidence>
<dbReference type="InterPro" id="IPR059000">
    <property type="entry name" value="ATPase_P-type_domA"/>
</dbReference>
<reference evidence="18 19" key="1">
    <citation type="submission" date="2008-03" db="EMBL/GenBank/DDBJ databases">
        <title>Sequencing of the draft genome and assembly of Burkholderia ambifaria MEX-5.</title>
        <authorList>
            <consortium name="US DOE Joint Genome Institute (JGI-PGF)"/>
            <person name="Copeland A."/>
            <person name="Lucas S."/>
            <person name="Lapidus A."/>
            <person name="Glavina del Rio T."/>
            <person name="Dalin E."/>
            <person name="Tice H."/>
            <person name="Bruce D."/>
            <person name="Goodwin L."/>
            <person name="Pitluck S."/>
            <person name="Larimer F."/>
            <person name="Land M.L."/>
            <person name="Hauser L."/>
            <person name="Tiedje J."/>
            <person name="Richardson P."/>
        </authorList>
    </citation>
    <scope>NUCLEOTIDE SEQUENCE [LARGE SCALE GENOMIC DNA]</scope>
    <source>
        <strain evidence="18 19">MEX-5</strain>
    </source>
</reference>
<accession>B1T1F6</accession>
<dbReference type="SUPFAM" id="SSF55008">
    <property type="entry name" value="HMA, heavy metal-associated domain"/>
    <property type="match status" value="1"/>
</dbReference>
<feature type="transmembrane region" description="Helical" evidence="15">
    <location>
        <begin position="167"/>
        <end position="185"/>
    </location>
</feature>
<dbReference type="GO" id="GO:0005524">
    <property type="term" value="F:ATP binding"/>
    <property type="evidence" value="ECO:0007669"/>
    <property type="project" value="UniProtKB-UniRule"/>
</dbReference>
<evidence type="ECO:0000256" key="14">
    <source>
        <dbReference type="ARBA" id="ARBA00023136"/>
    </source>
</evidence>
<keyword evidence="9 15" id="KW-0067">ATP-binding</keyword>
<dbReference type="InterPro" id="IPR023298">
    <property type="entry name" value="ATPase_P-typ_TM_dom_sf"/>
</dbReference>
<feature type="transmembrane region" description="Helical" evidence="15">
    <location>
        <begin position="708"/>
        <end position="725"/>
    </location>
</feature>
<dbReference type="Pfam" id="PF00122">
    <property type="entry name" value="E1-E2_ATPase"/>
    <property type="match status" value="1"/>
</dbReference>
<dbReference type="PROSITE" id="PS00154">
    <property type="entry name" value="ATPASE_E1_E2"/>
    <property type="match status" value="1"/>
</dbReference>
<keyword evidence="12 15" id="KW-1133">Transmembrane helix</keyword>
<dbReference type="SUPFAM" id="SSF81653">
    <property type="entry name" value="Calcium ATPase, transduction domain A"/>
    <property type="match status" value="1"/>
</dbReference>
<dbReference type="InterPro" id="IPR036412">
    <property type="entry name" value="HAD-like_sf"/>
</dbReference>
<keyword evidence="14 15" id="KW-0472">Membrane</keyword>
<dbReference type="Gene3D" id="3.40.50.1000">
    <property type="entry name" value="HAD superfamily/HAD-like"/>
    <property type="match status" value="1"/>
</dbReference>
<evidence type="ECO:0000256" key="10">
    <source>
        <dbReference type="ARBA" id="ARBA00022842"/>
    </source>
</evidence>
<evidence type="ECO:0000256" key="8">
    <source>
        <dbReference type="ARBA" id="ARBA00022741"/>
    </source>
</evidence>
<dbReference type="NCBIfam" id="TIGR01511">
    <property type="entry name" value="ATPase-IB1_Cu"/>
    <property type="match status" value="1"/>
</dbReference>
<keyword evidence="10" id="KW-0460">Magnesium</keyword>
<keyword evidence="5" id="KW-0597">Phosphoprotein</keyword>
<dbReference type="GO" id="GO:0043682">
    <property type="term" value="F:P-type divalent copper transporter activity"/>
    <property type="evidence" value="ECO:0007669"/>
    <property type="project" value="TreeGrafter"/>
</dbReference>
<dbReference type="InterPro" id="IPR023299">
    <property type="entry name" value="ATPase_P-typ_cyto_dom_N"/>
</dbReference>
<dbReference type="Pfam" id="PF00403">
    <property type="entry name" value="HMA"/>
    <property type="match status" value="1"/>
</dbReference>
<dbReference type="InterPro" id="IPR027256">
    <property type="entry name" value="P-typ_ATPase_IB"/>
</dbReference>
<evidence type="ECO:0000256" key="3">
    <source>
        <dbReference type="ARBA" id="ARBA00022448"/>
    </source>
</evidence>
<feature type="transmembrane region" description="Helical" evidence="15">
    <location>
        <begin position="378"/>
        <end position="405"/>
    </location>
</feature>
<keyword evidence="11" id="KW-1278">Translocase</keyword>
<dbReference type="PROSITE" id="PS50846">
    <property type="entry name" value="HMA_2"/>
    <property type="match status" value="1"/>
</dbReference>
<keyword evidence="13" id="KW-0406">Ion transport</keyword>
<comment type="subcellular location">
    <subcellularLocation>
        <location evidence="1">Cell membrane</location>
        <topology evidence="1">Multi-pass membrane protein</topology>
    </subcellularLocation>
</comment>
<evidence type="ECO:0000256" key="6">
    <source>
        <dbReference type="ARBA" id="ARBA00022692"/>
    </source>
</evidence>
<dbReference type="InterPro" id="IPR018303">
    <property type="entry name" value="ATPase_P-typ_P_site"/>
</dbReference>
<dbReference type="PATRIC" id="fig|396597.7.peg.6634"/>
<keyword evidence="7 15" id="KW-0479">Metal-binding</keyword>
<dbReference type="FunFam" id="3.30.70.100:FF:000001">
    <property type="entry name" value="ATPase copper transporting beta"/>
    <property type="match status" value="1"/>
</dbReference>
<dbReference type="PANTHER" id="PTHR43520:SF5">
    <property type="entry name" value="CATION-TRANSPORTING P-TYPE ATPASE-RELATED"/>
    <property type="match status" value="1"/>
</dbReference>
<dbReference type="GO" id="GO:0055070">
    <property type="term" value="P:copper ion homeostasis"/>
    <property type="evidence" value="ECO:0007669"/>
    <property type="project" value="TreeGrafter"/>
</dbReference>
<evidence type="ECO:0000256" key="7">
    <source>
        <dbReference type="ARBA" id="ARBA00022723"/>
    </source>
</evidence>
<dbReference type="InterPro" id="IPR006121">
    <property type="entry name" value="HMA_dom"/>
</dbReference>
<comment type="caution">
    <text evidence="18">The sequence shown here is derived from an EMBL/GenBank/DDBJ whole genome shotgun (WGS) entry which is preliminary data.</text>
</comment>
<evidence type="ECO:0000256" key="12">
    <source>
        <dbReference type="ARBA" id="ARBA00022989"/>
    </source>
</evidence>
<dbReference type="InterPro" id="IPR023214">
    <property type="entry name" value="HAD_sf"/>
</dbReference>
<dbReference type="Gene3D" id="3.30.70.100">
    <property type="match status" value="1"/>
</dbReference>
<feature type="transmembrane region" description="Helical" evidence="15">
    <location>
        <begin position="683"/>
        <end position="702"/>
    </location>
</feature>
<dbReference type="Gene3D" id="3.40.1110.10">
    <property type="entry name" value="Calcium-transporting ATPase, cytoplasmic domain N"/>
    <property type="match status" value="1"/>
</dbReference>
<evidence type="ECO:0000259" key="17">
    <source>
        <dbReference type="PROSITE" id="PS50846"/>
    </source>
</evidence>
<dbReference type="InterPro" id="IPR017969">
    <property type="entry name" value="Heavy-metal-associated_CS"/>
</dbReference>
<feature type="domain" description="HMA" evidence="17">
    <location>
        <begin position="9"/>
        <end position="75"/>
    </location>
</feature>
<dbReference type="Gene3D" id="2.70.150.10">
    <property type="entry name" value="Calcium-transporting ATPase, cytoplasmic transduction domain A"/>
    <property type="match status" value="1"/>
</dbReference>
<dbReference type="NCBIfam" id="TIGR01494">
    <property type="entry name" value="ATPase_P-type"/>
    <property type="match status" value="2"/>
</dbReference>
<protein>
    <submittedName>
        <fullName evidence="18">Heavy metal translocating P-type ATPase</fullName>
    </submittedName>
</protein>
<feature type="transmembrane region" description="Helical" evidence="15">
    <location>
        <begin position="127"/>
        <end position="155"/>
    </location>
</feature>
<name>B1T1F6_9BURK</name>
<organism evidence="18 19">
    <name type="scientific">Burkholderia ambifaria MEX-5</name>
    <dbReference type="NCBI Taxonomy" id="396597"/>
    <lineage>
        <taxon>Bacteria</taxon>
        <taxon>Pseudomonadati</taxon>
        <taxon>Pseudomonadota</taxon>
        <taxon>Betaproteobacteria</taxon>
        <taxon>Burkholderiales</taxon>
        <taxon>Burkholderiaceae</taxon>
        <taxon>Burkholderia</taxon>
        <taxon>Burkholderia cepacia complex</taxon>
    </lineage>
</organism>
<dbReference type="NCBIfam" id="TIGR01525">
    <property type="entry name" value="ATPase-IB_hvy"/>
    <property type="match status" value="1"/>
</dbReference>
<proteinExistence type="inferred from homology"/>
<dbReference type="GO" id="GO:0016887">
    <property type="term" value="F:ATP hydrolysis activity"/>
    <property type="evidence" value="ECO:0007669"/>
    <property type="project" value="InterPro"/>
</dbReference>
<gene>
    <name evidence="18" type="ORF">BamMEX5DRAFT_1622</name>
</gene>